<feature type="transmembrane region" description="Helical" evidence="11">
    <location>
        <begin position="801"/>
        <end position="823"/>
    </location>
</feature>
<dbReference type="PROSITE" id="PS50259">
    <property type="entry name" value="G_PROTEIN_RECEP_F3_4"/>
    <property type="match status" value="1"/>
</dbReference>
<evidence type="ECO:0000256" key="12">
    <source>
        <dbReference type="SAM" id="SignalP"/>
    </source>
</evidence>
<dbReference type="InterPro" id="IPR000337">
    <property type="entry name" value="GPCR_3"/>
</dbReference>
<dbReference type="GO" id="GO:0004930">
    <property type="term" value="F:G protein-coupled receptor activity"/>
    <property type="evidence" value="ECO:0007669"/>
    <property type="project" value="UniProtKB-KW"/>
</dbReference>
<proteinExistence type="predicted"/>
<feature type="transmembrane region" description="Helical" evidence="11">
    <location>
        <begin position="741"/>
        <end position="761"/>
    </location>
</feature>
<dbReference type="Proteomes" id="UP000314982">
    <property type="component" value="Unassembled WGS sequence"/>
</dbReference>
<accession>A0A4W5MXQ9</accession>
<evidence type="ECO:0000256" key="6">
    <source>
        <dbReference type="ARBA" id="ARBA00023040"/>
    </source>
</evidence>
<dbReference type="PANTHER" id="PTHR24061:SF422">
    <property type="entry name" value="G-PROTEIN COUPLED RECEPTORS FAMILY 3 PROFILE DOMAIN-CONTAINING PROTEIN"/>
    <property type="match status" value="1"/>
</dbReference>
<evidence type="ECO:0000256" key="3">
    <source>
        <dbReference type="ARBA" id="ARBA00022692"/>
    </source>
</evidence>
<reference evidence="15" key="1">
    <citation type="submission" date="2018-06" db="EMBL/GenBank/DDBJ databases">
        <title>Genome assembly of Danube salmon.</title>
        <authorList>
            <person name="Macqueen D.J."/>
            <person name="Gundappa M.K."/>
        </authorList>
    </citation>
    <scope>NUCLEOTIDE SEQUENCE [LARGE SCALE GENOMIC DNA]</scope>
</reference>
<organism evidence="14 15">
    <name type="scientific">Hucho hucho</name>
    <name type="common">huchen</name>
    <dbReference type="NCBI Taxonomy" id="62062"/>
    <lineage>
        <taxon>Eukaryota</taxon>
        <taxon>Metazoa</taxon>
        <taxon>Chordata</taxon>
        <taxon>Craniata</taxon>
        <taxon>Vertebrata</taxon>
        <taxon>Euteleostomi</taxon>
        <taxon>Actinopterygii</taxon>
        <taxon>Neopterygii</taxon>
        <taxon>Teleostei</taxon>
        <taxon>Protacanthopterygii</taxon>
        <taxon>Salmoniformes</taxon>
        <taxon>Salmonidae</taxon>
        <taxon>Salmoninae</taxon>
        <taxon>Hucho</taxon>
    </lineage>
</organism>
<evidence type="ECO:0000256" key="9">
    <source>
        <dbReference type="ARBA" id="ARBA00023180"/>
    </source>
</evidence>
<dbReference type="InterPro" id="IPR028082">
    <property type="entry name" value="Peripla_BP_I"/>
</dbReference>
<dbReference type="FunFam" id="3.40.50.2300:FF:000016">
    <property type="entry name" value="Taste 1 receptor member 2"/>
    <property type="match status" value="1"/>
</dbReference>
<dbReference type="PANTHER" id="PTHR24061">
    <property type="entry name" value="CALCIUM-SENSING RECEPTOR-RELATED"/>
    <property type="match status" value="1"/>
</dbReference>
<evidence type="ECO:0000256" key="5">
    <source>
        <dbReference type="ARBA" id="ARBA00022989"/>
    </source>
</evidence>
<keyword evidence="10" id="KW-0807">Transducer</keyword>
<dbReference type="Ensembl" id="ENSHHUT00000044818.1">
    <property type="protein sequence ID" value="ENSHHUP00000043197.1"/>
    <property type="gene ID" value="ENSHHUG00000026532.1"/>
</dbReference>
<evidence type="ECO:0000256" key="1">
    <source>
        <dbReference type="ARBA" id="ARBA00004651"/>
    </source>
</evidence>
<dbReference type="Pfam" id="PF01094">
    <property type="entry name" value="ANF_receptor"/>
    <property type="match status" value="1"/>
</dbReference>
<evidence type="ECO:0000259" key="13">
    <source>
        <dbReference type="PROSITE" id="PS50259"/>
    </source>
</evidence>
<protein>
    <recommendedName>
        <fullName evidence="13">G-protein coupled receptors family 3 profile domain-containing protein</fullName>
    </recommendedName>
</protein>
<dbReference type="InterPro" id="IPR001828">
    <property type="entry name" value="ANF_lig-bd_rcpt"/>
</dbReference>
<keyword evidence="5 11" id="KW-1133">Transmembrane helix</keyword>
<dbReference type="PRINTS" id="PR00248">
    <property type="entry name" value="GPCRMGR"/>
</dbReference>
<name>A0A4W5MXQ9_9TELE</name>
<dbReference type="AlphaFoldDB" id="A0A4W5MXQ9"/>
<dbReference type="STRING" id="62062.ENSHHUP00000043197"/>
<evidence type="ECO:0000313" key="15">
    <source>
        <dbReference type="Proteomes" id="UP000314982"/>
    </source>
</evidence>
<dbReference type="Gene3D" id="3.40.50.2300">
    <property type="match status" value="2"/>
</dbReference>
<dbReference type="Pfam" id="PF00003">
    <property type="entry name" value="7tm_3"/>
    <property type="match status" value="1"/>
</dbReference>
<feature type="transmembrane region" description="Helical" evidence="11">
    <location>
        <begin position="773"/>
        <end position="795"/>
    </location>
</feature>
<evidence type="ECO:0000256" key="10">
    <source>
        <dbReference type="ARBA" id="ARBA00023224"/>
    </source>
</evidence>
<feature type="domain" description="G-protein coupled receptors family 3 profile" evidence="13">
    <location>
        <begin position="581"/>
        <end position="836"/>
    </location>
</feature>
<feature type="transmembrane region" description="Helical" evidence="11">
    <location>
        <begin position="694"/>
        <end position="714"/>
    </location>
</feature>
<feature type="transmembrane region" description="Helical" evidence="11">
    <location>
        <begin position="650"/>
        <end position="673"/>
    </location>
</feature>
<keyword evidence="3 11" id="KW-0812">Transmembrane</keyword>
<dbReference type="InterPro" id="IPR000068">
    <property type="entry name" value="GPCR_3_Ca_sens_rcpt-rel"/>
</dbReference>
<keyword evidence="9" id="KW-0325">Glycoprotein</keyword>
<reference evidence="14" key="3">
    <citation type="submission" date="2025-09" db="UniProtKB">
        <authorList>
            <consortium name="Ensembl"/>
        </authorList>
    </citation>
    <scope>IDENTIFICATION</scope>
</reference>
<evidence type="ECO:0000256" key="11">
    <source>
        <dbReference type="SAM" id="Phobius"/>
    </source>
</evidence>
<keyword evidence="6" id="KW-0297">G-protein coupled receptor</keyword>
<feature type="transmembrane region" description="Helical" evidence="11">
    <location>
        <begin position="617"/>
        <end position="638"/>
    </location>
</feature>
<dbReference type="SUPFAM" id="SSF53822">
    <property type="entry name" value="Periplasmic binding protein-like I"/>
    <property type="match status" value="1"/>
</dbReference>
<dbReference type="InterPro" id="IPR017978">
    <property type="entry name" value="GPCR_3_C"/>
</dbReference>
<keyword evidence="8" id="KW-0675">Receptor</keyword>
<feature type="transmembrane region" description="Helical" evidence="11">
    <location>
        <begin position="580"/>
        <end position="605"/>
    </location>
</feature>
<comment type="subcellular location">
    <subcellularLocation>
        <location evidence="1">Cell membrane</location>
        <topology evidence="1">Multi-pass membrane protein</topology>
    </subcellularLocation>
</comment>
<keyword evidence="4 12" id="KW-0732">Signal</keyword>
<keyword evidence="2" id="KW-1003">Cell membrane</keyword>
<reference evidence="14" key="2">
    <citation type="submission" date="2025-08" db="UniProtKB">
        <authorList>
            <consortium name="Ensembl"/>
        </authorList>
    </citation>
    <scope>IDENTIFICATION</scope>
</reference>
<sequence length="859" mass="96790">TMWVLLLLIVSVTSIFSEPSCSVNNNPGHIYAPGDVVVGGLFPIYLQMKTNEITIPPQKTCIDYNVQMFLRSQVMIYAIQEINRSQMLPNVSVGYEIYDTCGDVTNAIRATLSMMGDIQVQGVKPCVTKPHVKVVIGERDSETSIVVARLLALPSVISYSSTSELLSRKSKFPSFLRTVSSDEHQTMAIAELVRHLTWESVGVIGSDDEYGKYGAEMLIDHFNDRKLCVDFKEILSANFSLNGTRTRTELANLMSKIRNSSAEAIVIFTDQLKVGIILEEVLRMGISRIWIACDTWSTHKEFSKMPDIQKVGRVFGFIPKRNKVPGFHDYIRDSMFHSKAHNSFIDEFMCHYPPCPDSLVDESVLNCTLPDTKSQPEGGGRTCLDRRCLLKYIDEDESYYIYLAVKVVAQGLRSLLNCNNVRCKRNASFAVWELLEELKRVNFTVDNTTHIAFDENGDPTTGYDIVEWDMSVSENRIITVGEYRPNEPIRIREHLIREFENVTVSLPILNQCFKCYSKPSHLKSASLQVHDYYHKYNILSYLVQPSGEKCVACHPQNEYTSSGMDRCLMKTIEYLEWTDAFTTVLVSFEVLGIVVTLLVAILFAVDRRTPIVKATGGYLSFLELLSLLACFCCISMFLGKPTKTTCLVGLPLFGMVFTVCVSCILANLLQIFVGFTFNLRVTVGDTLKRFNRPIAVVTCCSAVQVAVCVLWLTYAPPFIVKSSRFDEATILLGCNKGSNTLFGAMLAYISLLAVVCFLFAFKGKQLPDLYKNASFVSISMMIFLVVWIVFIPVYINMSGKYQQAIVAAAILVSNYSILCCHFAPKCYIMLFRKELNNENAIINYIRKHYEQKGMAVVNK</sequence>
<keyword evidence="15" id="KW-1185">Reference proteome</keyword>
<evidence type="ECO:0000256" key="2">
    <source>
        <dbReference type="ARBA" id="ARBA00022475"/>
    </source>
</evidence>
<evidence type="ECO:0000313" key="14">
    <source>
        <dbReference type="Ensembl" id="ENSHHUP00000043197.1"/>
    </source>
</evidence>
<feature type="signal peptide" evidence="12">
    <location>
        <begin position="1"/>
        <end position="17"/>
    </location>
</feature>
<dbReference type="GO" id="GO:0005886">
    <property type="term" value="C:plasma membrane"/>
    <property type="evidence" value="ECO:0007669"/>
    <property type="project" value="UniProtKB-SubCell"/>
</dbReference>
<dbReference type="GeneTree" id="ENSGT00940000158416"/>
<evidence type="ECO:0000256" key="4">
    <source>
        <dbReference type="ARBA" id="ARBA00022729"/>
    </source>
</evidence>
<evidence type="ECO:0000256" key="8">
    <source>
        <dbReference type="ARBA" id="ARBA00023170"/>
    </source>
</evidence>
<feature type="chain" id="PRO_5021472273" description="G-protein coupled receptors family 3 profile domain-containing protein" evidence="12">
    <location>
        <begin position="18"/>
        <end position="859"/>
    </location>
</feature>
<keyword evidence="7 11" id="KW-0472">Membrane</keyword>
<evidence type="ECO:0000256" key="7">
    <source>
        <dbReference type="ARBA" id="ARBA00023136"/>
    </source>
</evidence>